<dbReference type="Proteomes" id="UP001595998">
    <property type="component" value="Unassembled WGS sequence"/>
</dbReference>
<dbReference type="SUPFAM" id="SSF48452">
    <property type="entry name" value="TPR-like"/>
    <property type="match status" value="1"/>
</dbReference>
<dbReference type="RefSeq" id="WP_380036436.1">
    <property type="nucleotide sequence ID" value="NZ_JBHSEH010000004.1"/>
</dbReference>
<reference evidence="2" key="1">
    <citation type="journal article" date="2019" name="Int. J. Syst. Evol. Microbiol.">
        <title>The Global Catalogue of Microorganisms (GCM) 10K type strain sequencing project: providing services to taxonomists for standard genome sequencing and annotation.</title>
        <authorList>
            <consortium name="The Broad Institute Genomics Platform"/>
            <consortium name="The Broad Institute Genome Sequencing Center for Infectious Disease"/>
            <person name="Wu L."/>
            <person name="Ma J."/>
        </authorList>
    </citation>
    <scope>NUCLEOTIDE SEQUENCE [LARGE SCALE GENOMIC DNA]</scope>
    <source>
        <strain evidence="2">CCUG 56029</strain>
    </source>
</reference>
<comment type="caution">
    <text evidence="1">The sequence shown here is derived from an EMBL/GenBank/DDBJ whole genome shotgun (WGS) entry which is preliminary data.</text>
</comment>
<evidence type="ECO:0000313" key="2">
    <source>
        <dbReference type="Proteomes" id="UP001595998"/>
    </source>
</evidence>
<gene>
    <name evidence="1" type="ORF">ACFOZ9_03445</name>
</gene>
<dbReference type="Gene3D" id="1.25.40.10">
    <property type="entry name" value="Tetratricopeptide repeat domain"/>
    <property type="match status" value="1"/>
</dbReference>
<protein>
    <submittedName>
        <fullName evidence="1">Uncharacterized protein</fullName>
    </submittedName>
</protein>
<name>A0ABV8XKN6_9DEIO</name>
<dbReference type="InterPro" id="IPR011990">
    <property type="entry name" value="TPR-like_helical_dom_sf"/>
</dbReference>
<evidence type="ECO:0000313" key="1">
    <source>
        <dbReference type="EMBL" id="MFC4425253.1"/>
    </source>
</evidence>
<sequence length="96" mass="10611">MPLISAALLMARVERNRRAARDPQALLWARTAVFAAPMSADAWVTLGEVYKDLSCWKLLRVANMAATRLDPTHVIAWLNVGIGATAQHRWSEALDA</sequence>
<keyword evidence="2" id="KW-1185">Reference proteome</keyword>
<proteinExistence type="predicted"/>
<accession>A0ABV8XKN6</accession>
<organism evidence="1 2">
    <name type="scientific">Deinococcus navajonensis</name>
    <dbReference type="NCBI Taxonomy" id="309884"/>
    <lineage>
        <taxon>Bacteria</taxon>
        <taxon>Thermotogati</taxon>
        <taxon>Deinococcota</taxon>
        <taxon>Deinococci</taxon>
        <taxon>Deinococcales</taxon>
        <taxon>Deinococcaceae</taxon>
        <taxon>Deinococcus</taxon>
    </lineage>
</organism>
<dbReference type="EMBL" id="JBHSEH010000004">
    <property type="protein sequence ID" value="MFC4425253.1"/>
    <property type="molecule type" value="Genomic_DNA"/>
</dbReference>